<keyword evidence="1" id="KW-0812">Transmembrane</keyword>
<organism evidence="2 3">
    <name type="scientific">Pseudonocardia humida</name>
    <dbReference type="NCBI Taxonomy" id="2800819"/>
    <lineage>
        <taxon>Bacteria</taxon>
        <taxon>Bacillati</taxon>
        <taxon>Actinomycetota</taxon>
        <taxon>Actinomycetes</taxon>
        <taxon>Pseudonocardiales</taxon>
        <taxon>Pseudonocardiaceae</taxon>
        <taxon>Pseudonocardia</taxon>
    </lineage>
</organism>
<gene>
    <name evidence="2" type="ORF">KDL28_31020</name>
</gene>
<dbReference type="EMBL" id="JAGSOV010000067">
    <property type="protein sequence ID" value="MCO1659512.1"/>
    <property type="molecule type" value="Genomic_DNA"/>
</dbReference>
<evidence type="ECO:0000313" key="3">
    <source>
        <dbReference type="Proteomes" id="UP001165283"/>
    </source>
</evidence>
<dbReference type="Proteomes" id="UP001165283">
    <property type="component" value="Unassembled WGS sequence"/>
</dbReference>
<keyword evidence="1" id="KW-1133">Transmembrane helix</keyword>
<sequence length="162" mass="16443">MQPARPSSPPVVRKSSALALLGSSLLGAPRRAEQRVLARRALPLSPIVPRAQRLLAALALATATATVVVLFGLLAGAVAESRGGAPAPATAAQQFAATPRSGAPADITVTVGPEKTVWEVAQAVLPSATGPELGALAERIIVDNELSSVRVQPGQVLRVTVG</sequence>
<keyword evidence="1" id="KW-0472">Membrane</keyword>
<feature type="transmembrane region" description="Helical" evidence="1">
    <location>
        <begin position="56"/>
        <end position="79"/>
    </location>
</feature>
<name>A0ABT1A918_9PSEU</name>
<evidence type="ECO:0000256" key="1">
    <source>
        <dbReference type="SAM" id="Phobius"/>
    </source>
</evidence>
<evidence type="ECO:0000313" key="2">
    <source>
        <dbReference type="EMBL" id="MCO1659512.1"/>
    </source>
</evidence>
<accession>A0ABT1A918</accession>
<reference evidence="2" key="1">
    <citation type="submission" date="2021-04" db="EMBL/GenBank/DDBJ databases">
        <title>Pseudonocardia sp. nov., isolated from sandy soil of mangrove forest.</title>
        <authorList>
            <person name="Zan Z."/>
            <person name="Huang R."/>
            <person name="Liu W."/>
        </authorList>
    </citation>
    <scope>NUCLEOTIDE SEQUENCE</scope>
    <source>
        <strain evidence="2">S2-4</strain>
    </source>
</reference>
<protein>
    <recommendedName>
        <fullName evidence="4">LysM domain-containing protein</fullName>
    </recommendedName>
</protein>
<evidence type="ECO:0008006" key="4">
    <source>
        <dbReference type="Google" id="ProtNLM"/>
    </source>
</evidence>
<proteinExistence type="predicted"/>
<dbReference type="RefSeq" id="WP_252444334.1">
    <property type="nucleotide sequence ID" value="NZ_JAGSOV010000067.1"/>
</dbReference>
<comment type="caution">
    <text evidence="2">The sequence shown here is derived from an EMBL/GenBank/DDBJ whole genome shotgun (WGS) entry which is preliminary data.</text>
</comment>
<keyword evidence="3" id="KW-1185">Reference proteome</keyword>